<gene>
    <name evidence="2" type="ORF">PGT21_035855</name>
    <name evidence="1" type="ORF">PGTUg99_028750</name>
</gene>
<reference evidence="3 4" key="1">
    <citation type="submission" date="2019-05" db="EMBL/GenBank/DDBJ databases">
        <title>Emergence of the Ug99 lineage of the wheat stem rust pathogen through somatic hybridization.</title>
        <authorList>
            <person name="Li F."/>
            <person name="Upadhyaya N.M."/>
            <person name="Sperschneider J."/>
            <person name="Matny O."/>
            <person name="Nguyen-Phuc H."/>
            <person name="Mago R."/>
            <person name="Raley C."/>
            <person name="Miller M.E."/>
            <person name="Silverstein K.A.T."/>
            <person name="Henningsen E."/>
            <person name="Hirsch C.D."/>
            <person name="Visser B."/>
            <person name="Pretorius Z.A."/>
            <person name="Steffenson B.J."/>
            <person name="Schwessinger B."/>
            <person name="Dodds P.N."/>
            <person name="Figueroa M."/>
        </authorList>
    </citation>
    <scope>NUCLEOTIDE SEQUENCE [LARGE SCALE GENOMIC DNA]</scope>
    <source>
        <strain evidence="2">21-0</strain>
        <strain evidence="1 4">Ug99</strain>
    </source>
</reference>
<dbReference type="EMBL" id="VDEP01000475">
    <property type="protein sequence ID" value="KAA1073122.1"/>
    <property type="molecule type" value="Genomic_DNA"/>
</dbReference>
<proteinExistence type="predicted"/>
<comment type="caution">
    <text evidence="2">The sequence shown here is derived from an EMBL/GenBank/DDBJ whole genome shotgun (WGS) entry which is preliminary data.</text>
</comment>
<name>A0A5B0N8T1_PUCGR</name>
<evidence type="ECO:0000313" key="4">
    <source>
        <dbReference type="Proteomes" id="UP000325313"/>
    </source>
</evidence>
<keyword evidence="3" id="KW-1185">Reference proteome</keyword>
<dbReference type="AlphaFoldDB" id="A0A5B0N8T1"/>
<accession>A0A5B0N8T1</accession>
<dbReference type="Proteomes" id="UP000324748">
    <property type="component" value="Unassembled WGS sequence"/>
</dbReference>
<sequence length="105" mass="11849">MELHDNSWELISILCGSCVQETSDQDLIKHNPSNTLLAEVGIFKSECIRELRTGTWSTKPSELVTGFPQILPLSWQLFKARNSNTFRCLYIVFLNVTGKNKDAGC</sequence>
<evidence type="ECO:0000313" key="1">
    <source>
        <dbReference type="EMBL" id="KAA1073122.1"/>
    </source>
</evidence>
<dbReference type="Proteomes" id="UP000325313">
    <property type="component" value="Unassembled WGS sequence"/>
</dbReference>
<dbReference type="EMBL" id="VSWC01000118">
    <property type="protein sequence ID" value="KAA1084834.1"/>
    <property type="molecule type" value="Genomic_DNA"/>
</dbReference>
<protein>
    <submittedName>
        <fullName evidence="2">Uncharacterized protein</fullName>
    </submittedName>
</protein>
<evidence type="ECO:0000313" key="3">
    <source>
        <dbReference type="Proteomes" id="UP000324748"/>
    </source>
</evidence>
<organism evidence="2 3">
    <name type="scientific">Puccinia graminis f. sp. tritici</name>
    <dbReference type="NCBI Taxonomy" id="56615"/>
    <lineage>
        <taxon>Eukaryota</taxon>
        <taxon>Fungi</taxon>
        <taxon>Dikarya</taxon>
        <taxon>Basidiomycota</taxon>
        <taxon>Pucciniomycotina</taxon>
        <taxon>Pucciniomycetes</taxon>
        <taxon>Pucciniales</taxon>
        <taxon>Pucciniaceae</taxon>
        <taxon>Puccinia</taxon>
    </lineage>
</organism>
<evidence type="ECO:0000313" key="2">
    <source>
        <dbReference type="EMBL" id="KAA1084834.1"/>
    </source>
</evidence>